<reference evidence="6" key="1">
    <citation type="journal article" date="2019" name="Int. J. Syst. Evol. Microbiol.">
        <title>The Global Catalogue of Microorganisms (GCM) 10K type strain sequencing project: providing services to taxonomists for standard genome sequencing and annotation.</title>
        <authorList>
            <consortium name="The Broad Institute Genomics Platform"/>
            <consortium name="The Broad Institute Genome Sequencing Center for Infectious Disease"/>
            <person name="Wu L."/>
            <person name="Ma J."/>
        </authorList>
    </citation>
    <scope>NUCLEOTIDE SEQUENCE [LARGE SCALE GENOMIC DNA]</scope>
    <source>
        <strain evidence="6">KCTC 42248</strain>
    </source>
</reference>
<evidence type="ECO:0000256" key="2">
    <source>
        <dbReference type="SAM" id="Phobius"/>
    </source>
</evidence>
<dbReference type="InterPro" id="IPR037066">
    <property type="entry name" value="Plug_dom_sf"/>
</dbReference>
<proteinExistence type="inferred from homology"/>
<dbReference type="Proteomes" id="UP001597393">
    <property type="component" value="Unassembled WGS sequence"/>
</dbReference>
<dbReference type="InterPro" id="IPR052173">
    <property type="entry name" value="Beta-lactam_resp_regulator"/>
</dbReference>
<dbReference type="InterPro" id="IPR039426">
    <property type="entry name" value="TonB-dep_rcpt-like"/>
</dbReference>
<evidence type="ECO:0000259" key="4">
    <source>
        <dbReference type="Pfam" id="PF07715"/>
    </source>
</evidence>
<feature type="domain" description="TonB-dependent receptor plug" evidence="4">
    <location>
        <begin position="357"/>
        <end position="436"/>
    </location>
</feature>
<keyword evidence="1" id="KW-1134">Transmembrane beta strand</keyword>
<dbReference type="InterPro" id="IPR008756">
    <property type="entry name" value="Peptidase_M56"/>
</dbReference>
<keyword evidence="1" id="KW-0998">Cell outer membrane</keyword>
<dbReference type="Pfam" id="PF07715">
    <property type="entry name" value="Plug"/>
    <property type="match status" value="1"/>
</dbReference>
<keyword evidence="1" id="KW-0813">Transport</keyword>
<keyword evidence="5" id="KW-0675">Receptor</keyword>
<name>A0ABW5NP75_9SPHI</name>
<evidence type="ECO:0000259" key="3">
    <source>
        <dbReference type="Pfam" id="PF05569"/>
    </source>
</evidence>
<comment type="similarity">
    <text evidence="1">Belongs to the TonB-dependent receptor family.</text>
</comment>
<dbReference type="PANTHER" id="PTHR34978:SF3">
    <property type="entry name" value="SLR0241 PROTEIN"/>
    <property type="match status" value="1"/>
</dbReference>
<dbReference type="PROSITE" id="PS52016">
    <property type="entry name" value="TONB_DEPENDENT_REC_3"/>
    <property type="match status" value="1"/>
</dbReference>
<keyword evidence="2" id="KW-1133">Transmembrane helix</keyword>
<feature type="transmembrane region" description="Helical" evidence="2">
    <location>
        <begin position="6"/>
        <end position="26"/>
    </location>
</feature>
<dbReference type="EMBL" id="JBHUMA010000009">
    <property type="protein sequence ID" value="MFD2600225.1"/>
    <property type="molecule type" value="Genomic_DNA"/>
</dbReference>
<keyword evidence="6" id="KW-1185">Reference proteome</keyword>
<protein>
    <submittedName>
        <fullName evidence="5">TonB-dependent receptor plug domain-containing protein</fullName>
    </submittedName>
</protein>
<dbReference type="Pfam" id="PF05569">
    <property type="entry name" value="Peptidase_M56"/>
    <property type="match status" value="1"/>
</dbReference>
<sequence length="623" mass="70190">MEALLIYIVQVNLLLSIVYLGYTLLLKKLTFYTLNRTYFLIGIAFSLVYPFLDVKSWFVKHVEPVGELIEYLPFYVPEPTNESLLNINNLLLTFFAVGGLVFLIRLVVQCLSVWRIHRQSKAATWFSFPYRNVRFPIVPFSFLKHIYLHRAQHEEPELAPIFEHELVHTKGLHSVDVLAVEALRILCWYNPLMYLLRKAVHQNLEYLTDQQVLNLGIDRQTYQYSLLHVNRAGLASPITNKFNFKLLKQRIMMMNKKRSSRLELSKYAVLIPVVVLASGAFTINQVEANIQEVVEKGKQPISINEVSVNLNPAKSDTTEIILEDVKGDTGEIVFSAQSENEAMTFSAGESRDTTENDLKSKVKSITIQGVKGDRSSAQFYVDGTGQEANPLIVVDGIVQSEDVSVKKMDANQIERIDILKDQSGTALYGEKGKDGVVLITTKKGNGQVDMVENPAKNGASKIVIRGITQQTQQTPDPLYIVDGKEISKEEYKKIDPNTFASMHVIKNKAATEKYGKAGEHGVIIFKSKAAEAKKQGKTVDEVFGNSVMKITKDFSPEEQRKEDERTAKTLYVIDGEAKSHADVKALNPNDIEKMQVWKDDQAVELYGEKGKHGVIEITTKAKK</sequence>
<dbReference type="RefSeq" id="WP_380870365.1">
    <property type="nucleotide sequence ID" value="NZ_JBHUMA010000009.1"/>
</dbReference>
<feature type="transmembrane region" description="Helical" evidence="2">
    <location>
        <begin position="264"/>
        <end position="283"/>
    </location>
</feature>
<dbReference type="SUPFAM" id="SSF56935">
    <property type="entry name" value="Porins"/>
    <property type="match status" value="2"/>
</dbReference>
<gene>
    <name evidence="5" type="ORF">ACFSQ3_14805</name>
</gene>
<dbReference type="InterPro" id="IPR012910">
    <property type="entry name" value="Plug_dom"/>
</dbReference>
<keyword evidence="1 2" id="KW-0812">Transmembrane</keyword>
<evidence type="ECO:0000256" key="1">
    <source>
        <dbReference type="PROSITE-ProRule" id="PRU01360"/>
    </source>
</evidence>
<dbReference type="PANTHER" id="PTHR34978">
    <property type="entry name" value="POSSIBLE SENSOR-TRANSDUCER PROTEIN BLAR"/>
    <property type="match status" value="1"/>
</dbReference>
<feature type="transmembrane region" description="Helical" evidence="2">
    <location>
        <begin position="87"/>
        <end position="108"/>
    </location>
</feature>
<accession>A0ABW5NP75</accession>
<dbReference type="CDD" id="cd07341">
    <property type="entry name" value="M56_BlaR1_MecR1_like"/>
    <property type="match status" value="1"/>
</dbReference>
<feature type="domain" description="Peptidase M56" evidence="3">
    <location>
        <begin position="152"/>
        <end position="254"/>
    </location>
</feature>
<evidence type="ECO:0000313" key="6">
    <source>
        <dbReference type="Proteomes" id="UP001597393"/>
    </source>
</evidence>
<comment type="caution">
    <text evidence="5">The sequence shown here is derived from an EMBL/GenBank/DDBJ whole genome shotgun (WGS) entry which is preliminary data.</text>
</comment>
<comment type="subcellular location">
    <subcellularLocation>
        <location evidence="1">Cell outer membrane</location>
        <topology evidence="1">Multi-pass membrane protein</topology>
    </subcellularLocation>
</comment>
<evidence type="ECO:0000313" key="5">
    <source>
        <dbReference type="EMBL" id="MFD2600225.1"/>
    </source>
</evidence>
<dbReference type="Gene3D" id="2.170.130.10">
    <property type="entry name" value="TonB-dependent receptor, plug domain"/>
    <property type="match status" value="3"/>
</dbReference>
<organism evidence="5 6">
    <name type="scientific">Sphingobacterium corticis</name>
    <dbReference type="NCBI Taxonomy" id="1812823"/>
    <lineage>
        <taxon>Bacteria</taxon>
        <taxon>Pseudomonadati</taxon>
        <taxon>Bacteroidota</taxon>
        <taxon>Sphingobacteriia</taxon>
        <taxon>Sphingobacteriales</taxon>
        <taxon>Sphingobacteriaceae</taxon>
        <taxon>Sphingobacterium</taxon>
    </lineage>
</organism>
<keyword evidence="1 2" id="KW-0472">Membrane</keyword>
<feature type="transmembrane region" description="Helical" evidence="2">
    <location>
        <begin position="38"/>
        <end position="58"/>
    </location>
</feature>